<dbReference type="OrthoDB" id="10381998at2759"/>
<reference evidence="1 2" key="2">
    <citation type="submission" date="2016-08" db="EMBL/GenBank/DDBJ databases">
        <title>Pervasive Adenine N6-methylation of Active Genes in Fungi.</title>
        <authorList>
            <consortium name="DOE Joint Genome Institute"/>
            <person name="Mondo S.J."/>
            <person name="Dannebaum R.O."/>
            <person name="Kuo R.C."/>
            <person name="Labutti K."/>
            <person name="Haridas S."/>
            <person name="Kuo A."/>
            <person name="Salamov A."/>
            <person name="Ahrendt S.R."/>
            <person name="Lipzen A."/>
            <person name="Sullivan W."/>
            <person name="Andreopoulos W.B."/>
            <person name="Clum A."/>
            <person name="Lindquist E."/>
            <person name="Daum C."/>
            <person name="Ramamoorthy G.K."/>
            <person name="Gryganskyi A."/>
            <person name="Culley D."/>
            <person name="Magnuson J.K."/>
            <person name="James T.Y."/>
            <person name="O'Malley M.A."/>
            <person name="Stajich J.E."/>
            <person name="Spatafora J.W."/>
            <person name="Visel A."/>
            <person name="Grigoriev I.V."/>
        </authorList>
    </citation>
    <scope>NUCLEOTIDE SEQUENCE [LARGE SCALE GENOMIC DNA]</scope>
    <source>
        <strain evidence="1 2">S4</strain>
    </source>
</reference>
<reference evidence="1 2" key="1">
    <citation type="submission" date="2016-08" db="EMBL/GenBank/DDBJ databases">
        <title>A Parts List for Fungal Cellulosomes Revealed by Comparative Genomics.</title>
        <authorList>
            <consortium name="DOE Joint Genome Institute"/>
            <person name="Haitjema C.H."/>
            <person name="Gilmore S.P."/>
            <person name="Henske J.K."/>
            <person name="Solomon K.V."/>
            <person name="De Groot R."/>
            <person name="Kuo A."/>
            <person name="Mondo S.J."/>
            <person name="Salamov A.A."/>
            <person name="Labutti K."/>
            <person name="Zhao Z."/>
            <person name="Chiniquy J."/>
            <person name="Barry K."/>
            <person name="Brewer H.M."/>
            <person name="Purvine S.O."/>
            <person name="Wright A.T."/>
            <person name="Boxma B."/>
            <person name="Van Alen T."/>
            <person name="Hackstein J.H."/>
            <person name="Baker S.E."/>
            <person name="Grigoriev I.V."/>
            <person name="O'Malley M.A."/>
        </authorList>
    </citation>
    <scope>NUCLEOTIDE SEQUENCE [LARGE SCALE GENOMIC DNA]</scope>
    <source>
        <strain evidence="1 2">S4</strain>
    </source>
</reference>
<evidence type="ECO:0000313" key="2">
    <source>
        <dbReference type="Proteomes" id="UP000193944"/>
    </source>
</evidence>
<dbReference type="EMBL" id="MCFG01000200">
    <property type="protein sequence ID" value="ORX78729.1"/>
    <property type="molecule type" value="Genomic_DNA"/>
</dbReference>
<comment type="caution">
    <text evidence="1">The sequence shown here is derived from an EMBL/GenBank/DDBJ whole genome shotgun (WGS) entry which is preliminary data.</text>
</comment>
<proteinExistence type="predicted"/>
<organism evidence="1 2">
    <name type="scientific">Anaeromyces robustus</name>
    <dbReference type="NCBI Taxonomy" id="1754192"/>
    <lineage>
        <taxon>Eukaryota</taxon>
        <taxon>Fungi</taxon>
        <taxon>Fungi incertae sedis</taxon>
        <taxon>Chytridiomycota</taxon>
        <taxon>Chytridiomycota incertae sedis</taxon>
        <taxon>Neocallimastigomycetes</taxon>
        <taxon>Neocallimastigales</taxon>
        <taxon>Neocallimastigaceae</taxon>
        <taxon>Anaeromyces</taxon>
    </lineage>
</organism>
<protein>
    <submittedName>
        <fullName evidence="1">Uncharacterized protein</fullName>
    </submittedName>
</protein>
<sequence length="339" mass="38350">MASWRSYYKRRYKRYYKKKYGSSYGKRSYGQMKAAKQQADQASFVMNIPTEISCKCVQGTYGGRTVEVGTFPLNIYDLLRKSEFYQSYANMYDEFKIDNIKVKLIPTKYNVTVGDTNSTGYQSFTVYTAWDRTGLNSKQLILNTNGVYNDDPISTAAPNGPKNRDYIGKSTDNDGLYCIVGTDITTYSSAESRQVSIGQNCSIVRWLKPKTLAEKSQWLSTAQLKSWYNQYSNADAAFKYIPTFDSSSIDQITHSTVLNDRSIATMLNNISPAISNNPCFLEEDPTINFKPTLLVGLYPADIETTSNPRTVYFNVEAEVSCTFRGLRKSKVVSILIIIN</sequence>
<name>A0A1Y1WYT7_9FUNG</name>
<dbReference type="AlphaFoldDB" id="A0A1Y1WYT7"/>
<dbReference type="Proteomes" id="UP000193944">
    <property type="component" value="Unassembled WGS sequence"/>
</dbReference>
<gene>
    <name evidence="1" type="ORF">BCR32DRAFT_246962</name>
</gene>
<evidence type="ECO:0000313" key="1">
    <source>
        <dbReference type="EMBL" id="ORX78729.1"/>
    </source>
</evidence>
<accession>A0A1Y1WYT7</accession>
<keyword evidence="2" id="KW-1185">Reference proteome</keyword>